<comment type="caution">
    <text evidence="1">The sequence shown here is derived from an EMBL/GenBank/DDBJ whole genome shotgun (WGS) entry which is preliminary data.</text>
</comment>
<dbReference type="Proteomes" id="UP000006447">
    <property type="component" value="Unassembled WGS sequence"/>
</dbReference>
<gene>
    <name evidence="1" type="ORF">W59_08089</name>
</gene>
<name>I0WVQ6_RHOOP</name>
<evidence type="ECO:0000313" key="1">
    <source>
        <dbReference type="EMBL" id="EID80472.1"/>
    </source>
</evidence>
<proteinExistence type="predicted"/>
<accession>I0WVQ6</accession>
<dbReference type="AlphaFoldDB" id="I0WVQ6"/>
<dbReference type="EMBL" id="AJJH01000037">
    <property type="protein sequence ID" value="EID80472.1"/>
    <property type="molecule type" value="Genomic_DNA"/>
</dbReference>
<evidence type="ECO:0000313" key="2">
    <source>
        <dbReference type="Proteomes" id="UP000006447"/>
    </source>
</evidence>
<reference evidence="1 2" key="1">
    <citation type="journal article" date="2012" name="J. Bacteriol.">
        <title>Draft genome sequence of the nitrophenol-degrading actinomycete Rhodococcus imtechensis RKJ300.</title>
        <authorList>
            <person name="Vikram S."/>
            <person name="Kumar S."/>
            <person name="Subramanian S."/>
            <person name="Raghava G.P."/>
        </authorList>
    </citation>
    <scope>NUCLEOTIDE SEQUENCE [LARGE SCALE GENOMIC DNA]</scope>
    <source>
        <strain evidence="1 2">RKJ300</strain>
    </source>
</reference>
<sequence length="118" mass="12977">MRPCQLHEPAELILGQKSAVISAFNLIPATRPICISQYSTAHGNTIERVTPVEESGHHLVVGDVSSNTAIDDFSRCTIEERRVSKNSAQHAMDRGQRDPDVLTDHALRNVGSVRLDYG</sequence>
<protein>
    <submittedName>
        <fullName evidence="1">Uncharacterized protein</fullName>
    </submittedName>
</protein>
<organism evidence="1 2">
    <name type="scientific">Rhodococcus opacus RKJ300 = JCM 13270</name>
    <dbReference type="NCBI Taxonomy" id="1165867"/>
    <lineage>
        <taxon>Bacteria</taxon>
        <taxon>Bacillati</taxon>
        <taxon>Actinomycetota</taxon>
        <taxon>Actinomycetes</taxon>
        <taxon>Mycobacteriales</taxon>
        <taxon>Nocardiaceae</taxon>
        <taxon>Rhodococcus</taxon>
    </lineage>
</organism>